<dbReference type="PANTHER" id="PTHR34215:SF1">
    <property type="entry name" value="YLXR DOMAIN-CONTAINING PROTEIN"/>
    <property type="match status" value="1"/>
</dbReference>
<dbReference type="Gene3D" id="3.30.1330.30">
    <property type="match status" value="1"/>
</dbReference>
<dbReference type="SUPFAM" id="SSF55315">
    <property type="entry name" value="L30e-like"/>
    <property type="match status" value="1"/>
</dbReference>
<dbReference type="SUPFAM" id="SSF64376">
    <property type="entry name" value="YlxR-like"/>
    <property type="match status" value="1"/>
</dbReference>
<dbReference type="PANTHER" id="PTHR34215">
    <property type="entry name" value="BLL0784 PROTEIN"/>
    <property type="match status" value="1"/>
</dbReference>
<dbReference type="CDD" id="cd00279">
    <property type="entry name" value="YlxR"/>
    <property type="match status" value="1"/>
</dbReference>
<proteinExistence type="predicted"/>
<dbReference type="InterPro" id="IPR035931">
    <property type="entry name" value="YlxR-like_sf"/>
</dbReference>
<organism evidence="2 3">
    <name type="scientific">Camelimonas fluminis</name>
    <dbReference type="NCBI Taxonomy" id="1576911"/>
    <lineage>
        <taxon>Bacteria</taxon>
        <taxon>Pseudomonadati</taxon>
        <taxon>Pseudomonadota</taxon>
        <taxon>Alphaproteobacteria</taxon>
        <taxon>Hyphomicrobiales</taxon>
        <taxon>Chelatococcaceae</taxon>
        <taxon>Camelimonas</taxon>
    </lineage>
</organism>
<evidence type="ECO:0000259" key="1">
    <source>
        <dbReference type="Pfam" id="PF04296"/>
    </source>
</evidence>
<dbReference type="Proteomes" id="UP001595704">
    <property type="component" value="Unassembled WGS sequence"/>
</dbReference>
<comment type="caution">
    <text evidence="2">The sequence shown here is derived from an EMBL/GenBank/DDBJ whole genome shotgun (WGS) entry which is preliminary data.</text>
</comment>
<dbReference type="InterPro" id="IPR037465">
    <property type="entry name" value="YlxR"/>
</dbReference>
<evidence type="ECO:0000313" key="3">
    <source>
        <dbReference type="Proteomes" id="UP001595704"/>
    </source>
</evidence>
<keyword evidence="3" id="KW-1185">Reference proteome</keyword>
<dbReference type="InterPro" id="IPR007393">
    <property type="entry name" value="YlxR_dom"/>
</dbReference>
<evidence type="ECO:0000313" key="2">
    <source>
        <dbReference type="EMBL" id="MFC3639096.1"/>
    </source>
</evidence>
<accession>A0ABV7UKK7</accession>
<feature type="domain" description="YlxR" evidence="1">
    <location>
        <begin position="14"/>
        <end position="88"/>
    </location>
</feature>
<reference evidence="3" key="1">
    <citation type="journal article" date="2019" name="Int. J. Syst. Evol. Microbiol.">
        <title>The Global Catalogue of Microorganisms (GCM) 10K type strain sequencing project: providing services to taxonomists for standard genome sequencing and annotation.</title>
        <authorList>
            <consortium name="The Broad Institute Genomics Platform"/>
            <consortium name="The Broad Institute Genome Sequencing Center for Infectious Disease"/>
            <person name="Wu L."/>
            <person name="Ma J."/>
        </authorList>
    </citation>
    <scope>NUCLEOTIDE SEQUENCE [LARGE SCALE GENOMIC DNA]</scope>
    <source>
        <strain evidence="3">KCTC 42282</strain>
    </source>
</reference>
<name>A0ABV7UKK7_9HYPH</name>
<dbReference type="EMBL" id="JBHRYC010000086">
    <property type="protein sequence ID" value="MFC3639096.1"/>
    <property type="molecule type" value="Genomic_DNA"/>
</dbReference>
<dbReference type="InterPro" id="IPR029064">
    <property type="entry name" value="Ribosomal_eL30-like_sf"/>
</dbReference>
<sequence length="222" mass="23652">MAHRREEDDRGPERLCIVTRASRPPAEMLRFVAAPDGRLTPDLKRKLPGRGVWVSLSADLVTQAVKRKAFARSLKQPVTVPADLADEIDALLVKDAIQALSFSSKAGEAVTGFTKVESAINRANIVAVLHASDAAPDGVRKVGQLLRRRQQTDRRPVHVIDAFDSNDLSLALGGVHVIHAALEAGPASTGFLACWGRLNAYRGATASVATLPTDQPGGSAPD</sequence>
<dbReference type="Pfam" id="PF04296">
    <property type="entry name" value="YlxR"/>
    <property type="match status" value="1"/>
</dbReference>
<dbReference type="Gene3D" id="3.30.1230.10">
    <property type="entry name" value="YlxR-like"/>
    <property type="match status" value="1"/>
</dbReference>
<protein>
    <submittedName>
        <fullName evidence="2">RNA-binding protein</fullName>
    </submittedName>
</protein>
<dbReference type="NCBIfam" id="NF006622">
    <property type="entry name" value="PRK09190.1"/>
    <property type="match status" value="1"/>
</dbReference>
<dbReference type="RefSeq" id="WP_191318446.1">
    <property type="nucleotide sequence ID" value="NZ_BNCG01000003.1"/>
</dbReference>
<gene>
    <name evidence="2" type="ORF">ACFONL_17280</name>
</gene>